<name>A0AAV5L0Q9_9ROSI</name>
<dbReference type="PANTHER" id="PTHR48475:SF1">
    <property type="entry name" value="RNASE H TYPE-1 DOMAIN-CONTAINING PROTEIN"/>
    <property type="match status" value="1"/>
</dbReference>
<gene>
    <name evidence="1" type="ORF">SLEP1_g39481</name>
</gene>
<dbReference type="EMBL" id="BPVZ01000088">
    <property type="protein sequence ID" value="GKV30695.1"/>
    <property type="molecule type" value="Genomic_DNA"/>
</dbReference>
<dbReference type="Gene3D" id="3.30.70.270">
    <property type="match status" value="1"/>
</dbReference>
<dbReference type="AlphaFoldDB" id="A0AAV5L0Q9"/>
<dbReference type="PANTHER" id="PTHR48475">
    <property type="entry name" value="RIBONUCLEASE H"/>
    <property type="match status" value="1"/>
</dbReference>
<sequence length="160" mass="18598">MASFLTRHFPWFPRPRKLYGKWRMCIDFTNLNDACPKGRHPLLNAEKLVEQAAGHEYMSFLNVIVFTDLPLRKILQKPELFGRLIGWTVELNNYDIKFKPCTTINDGVTNVESLRAGVVLIDLDGFKSENVLRFKFQATNNVVEYEALIYDLKLVFELKV</sequence>
<accession>A0AAV5L0Q9</accession>
<evidence type="ECO:0000313" key="2">
    <source>
        <dbReference type="Proteomes" id="UP001054252"/>
    </source>
</evidence>
<protein>
    <submittedName>
        <fullName evidence="1">Uncharacterized protein</fullName>
    </submittedName>
</protein>
<dbReference type="Proteomes" id="UP001054252">
    <property type="component" value="Unassembled WGS sequence"/>
</dbReference>
<evidence type="ECO:0000313" key="1">
    <source>
        <dbReference type="EMBL" id="GKV30695.1"/>
    </source>
</evidence>
<dbReference type="InterPro" id="IPR043502">
    <property type="entry name" value="DNA/RNA_pol_sf"/>
</dbReference>
<comment type="caution">
    <text evidence="1">The sequence shown here is derived from an EMBL/GenBank/DDBJ whole genome shotgun (WGS) entry which is preliminary data.</text>
</comment>
<dbReference type="InterPro" id="IPR043128">
    <property type="entry name" value="Rev_trsase/Diguanyl_cyclase"/>
</dbReference>
<reference evidence="1 2" key="1">
    <citation type="journal article" date="2021" name="Commun. Biol.">
        <title>The genome of Shorea leprosula (Dipterocarpaceae) highlights the ecological relevance of drought in aseasonal tropical rainforests.</title>
        <authorList>
            <person name="Ng K.K.S."/>
            <person name="Kobayashi M.J."/>
            <person name="Fawcett J.A."/>
            <person name="Hatakeyama M."/>
            <person name="Paape T."/>
            <person name="Ng C.H."/>
            <person name="Ang C.C."/>
            <person name="Tnah L.H."/>
            <person name="Lee C.T."/>
            <person name="Nishiyama T."/>
            <person name="Sese J."/>
            <person name="O'Brien M.J."/>
            <person name="Copetti D."/>
            <person name="Mohd Noor M.I."/>
            <person name="Ong R.C."/>
            <person name="Putra M."/>
            <person name="Sireger I.Z."/>
            <person name="Indrioko S."/>
            <person name="Kosugi Y."/>
            <person name="Izuno A."/>
            <person name="Isagi Y."/>
            <person name="Lee S.L."/>
            <person name="Shimizu K.K."/>
        </authorList>
    </citation>
    <scope>NUCLEOTIDE SEQUENCE [LARGE SCALE GENOMIC DNA]</scope>
    <source>
        <strain evidence="1">214</strain>
    </source>
</reference>
<keyword evidence="2" id="KW-1185">Reference proteome</keyword>
<proteinExistence type="predicted"/>
<dbReference type="SUPFAM" id="SSF56672">
    <property type="entry name" value="DNA/RNA polymerases"/>
    <property type="match status" value="1"/>
</dbReference>
<organism evidence="1 2">
    <name type="scientific">Rubroshorea leprosula</name>
    <dbReference type="NCBI Taxonomy" id="152421"/>
    <lineage>
        <taxon>Eukaryota</taxon>
        <taxon>Viridiplantae</taxon>
        <taxon>Streptophyta</taxon>
        <taxon>Embryophyta</taxon>
        <taxon>Tracheophyta</taxon>
        <taxon>Spermatophyta</taxon>
        <taxon>Magnoliopsida</taxon>
        <taxon>eudicotyledons</taxon>
        <taxon>Gunneridae</taxon>
        <taxon>Pentapetalae</taxon>
        <taxon>rosids</taxon>
        <taxon>malvids</taxon>
        <taxon>Malvales</taxon>
        <taxon>Dipterocarpaceae</taxon>
        <taxon>Rubroshorea</taxon>
    </lineage>
</organism>